<feature type="domain" description="B box-type" evidence="3">
    <location>
        <begin position="33"/>
        <end position="61"/>
    </location>
</feature>
<evidence type="ECO:0000256" key="1">
    <source>
        <dbReference type="PROSITE-ProRule" id="PRU00024"/>
    </source>
</evidence>
<feature type="coiled-coil region" evidence="2">
    <location>
        <begin position="91"/>
        <end position="118"/>
    </location>
</feature>
<reference evidence="4" key="1">
    <citation type="submission" date="2021-03" db="EMBL/GenBank/DDBJ databases">
        <authorList>
            <person name="Bekaert M."/>
        </authorList>
    </citation>
    <scope>NUCLEOTIDE SEQUENCE</scope>
</reference>
<name>A0A8S3VA85_MYTED</name>
<dbReference type="InterPro" id="IPR000315">
    <property type="entry name" value="Znf_B-box"/>
</dbReference>
<dbReference type="AlphaFoldDB" id="A0A8S3VA85"/>
<keyword evidence="1" id="KW-0862">Zinc</keyword>
<organism evidence="4 5">
    <name type="scientific">Mytilus edulis</name>
    <name type="common">Blue mussel</name>
    <dbReference type="NCBI Taxonomy" id="6550"/>
    <lineage>
        <taxon>Eukaryota</taxon>
        <taxon>Metazoa</taxon>
        <taxon>Spiralia</taxon>
        <taxon>Lophotrochozoa</taxon>
        <taxon>Mollusca</taxon>
        <taxon>Bivalvia</taxon>
        <taxon>Autobranchia</taxon>
        <taxon>Pteriomorphia</taxon>
        <taxon>Mytilida</taxon>
        <taxon>Mytiloidea</taxon>
        <taxon>Mytilidae</taxon>
        <taxon>Mytilinae</taxon>
        <taxon>Mytilus</taxon>
    </lineage>
</organism>
<dbReference type="EMBL" id="CAJPWZ010003244">
    <property type="protein sequence ID" value="CAG2254449.1"/>
    <property type="molecule type" value="Genomic_DNA"/>
</dbReference>
<protein>
    <recommendedName>
        <fullName evidence="3">B box-type domain-containing protein</fullName>
    </recommendedName>
</protein>
<evidence type="ECO:0000313" key="5">
    <source>
        <dbReference type="Proteomes" id="UP000683360"/>
    </source>
</evidence>
<accession>A0A8S3VA85</accession>
<evidence type="ECO:0000313" key="4">
    <source>
        <dbReference type="EMBL" id="CAG2254449.1"/>
    </source>
</evidence>
<dbReference type="Pfam" id="PF16026">
    <property type="entry name" value="MIEAP"/>
    <property type="match status" value="1"/>
</dbReference>
<keyword evidence="1" id="KW-0479">Metal-binding</keyword>
<evidence type="ECO:0000259" key="3">
    <source>
        <dbReference type="PROSITE" id="PS50119"/>
    </source>
</evidence>
<keyword evidence="1" id="KW-0863">Zinc-finger</keyword>
<dbReference type="Proteomes" id="UP000683360">
    <property type="component" value="Unassembled WGS sequence"/>
</dbReference>
<proteinExistence type="predicted"/>
<dbReference type="InterPro" id="IPR031981">
    <property type="entry name" value="MIEAP_C"/>
</dbReference>
<evidence type="ECO:0000256" key="2">
    <source>
        <dbReference type="SAM" id="Coils"/>
    </source>
</evidence>
<dbReference type="PROSITE" id="PS50119">
    <property type="entry name" value="ZF_BBOX"/>
    <property type="match status" value="1"/>
</dbReference>
<keyword evidence="5" id="KW-1185">Reference proteome</keyword>
<keyword evidence="2" id="KW-0175">Coiled coil</keyword>
<dbReference type="OrthoDB" id="10329709at2759"/>
<dbReference type="GO" id="GO:0008270">
    <property type="term" value="F:zinc ion binding"/>
    <property type="evidence" value="ECO:0007669"/>
    <property type="project" value="UniProtKB-KW"/>
</dbReference>
<feature type="coiled-coil region" evidence="2">
    <location>
        <begin position="367"/>
        <end position="479"/>
    </location>
</feature>
<dbReference type="SUPFAM" id="SSF57845">
    <property type="entry name" value="B-box zinc-binding domain"/>
    <property type="match status" value="1"/>
</dbReference>
<gene>
    <name evidence="4" type="ORF">MEDL_65891</name>
</gene>
<sequence length="718" mass="83048">MPLHKKEKVCPTTESYTSHTDIDHTVLSYIPQCSTHKNTISKYCFDCYKGICGNCSIQSNHTTIGVGETAKNIRGGLHSMETDLCSKNTELARYKELCSEEEVKLKSVEKEIENEELEWTRQILSTKKSLISKVEDNIKEYQISYHEKNLLLKKAKSILDAIPAANTSLKTISLWEQFRRAIDEFDKISENRMLSQTLVFYPGVKNPMNWSKEFGSLETNQIKNEESSNEQTNDIDNISSRLQAVTLNKESQDSRDEVTNVPRMVNTNKIKDCTADLIAILYNFAVETDRTEFHENEKQMLMKKSDREMKQVSQQAGYVIEHVLKLRKTCIEKEEEVRKLIIQCADWTNEQNDSDMNTKAEYESLIKAAKEDTIATYSNEITALEKKTKSLQTENKDLTTKMETLELNSYEALKKAGQRYNVQLEASKIEITKLQKKIVEEKDKNAKLEKQVSNLSHEISSNNKQVENLIKEKENIQTRLSSIAGDKLTKGNPAITDLGDPNRPMKIGEMYGELYDNEWTDAMDCMDKVKEYYPDMETKEVEEIVIRHLFRLLMCSYHQCVQLSKEQLHDIGTYILTTLCLDTHKNGDVSYPGLKEIILARRQNTDETVKFFLEHQIIGKKMVLQDWEYEHKNENLILDLLKTPFFERCIKLCWFIALQDPMMHLEEDLSSGAAFDKNVFKEFVQSGNCVDYVVWPALFLHKNGPLLYKGVVQAYWQK</sequence>
<comment type="caution">
    <text evidence="4">The sequence shown here is derived from an EMBL/GenBank/DDBJ whole genome shotgun (WGS) entry which is preliminary data.</text>
</comment>